<evidence type="ECO:0000313" key="2">
    <source>
        <dbReference type="EMBL" id="CAI9929840.1"/>
    </source>
</evidence>
<evidence type="ECO:0000313" key="4">
    <source>
        <dbReference type="Proteomes" id="UP001642409"/>
    </source>
</evidence>
<organism evidence="2">
    <name type="scientific">Hexamita inflata</name>
    <dbReference type="NCBI Taxonomy" id="28002"/>
    <lineage>
        <taxon>Eukaryota</taxon>
        <taxon>Metamonada</taxon>
        <taxon>Diplomonadida</taxon>
        <taxon>Hexamitidae</taxon>
        <taxon>Hexamitinae</taxon>
        <taxon>Hexamita</taxon>
    </lineage>
</organism>
<protein>
    <submittedName>
        <fullName evidence="2">Uncharacterized protein</fullName>
    </submittedName>
</protein>
<reference evidence="3 4" key="2">
    <citation type="submission" date="2024-07" db="EMBL/GenBank/DDBJ databases">
        <authorList>
            <person name="Akdeniz Z."/>
        </authorList>
    </citation>
    <scope>NUCLEOTIDE SEQUENCE [LARGE SCALE GENOMIC DNA]</scope>
</reference>
<accession>A0AA86P2Y2</accession>
<dbReference type="AlphaFoldDB" id="A0AA86P2Y2"/>
<dbReference type="EMBL" id="CAXDID020000516">
    <property type="protein sequence ID" value="CAL6099051.1"/>
    <property type="molecule type" value="Genomic_DNA"/>
</dbReference>
<proteinExistence type="predicted"/>
<dbReference type="Proteomes" id="UP001642409">
    <property type="component" value="Unassembled WGS sequence"/>
</dbReference>
<keyword evidence="4" id="KW-1185">Reference proteome</keyword>
<sequence>MADSSNLLHLQNKLQLSKDEINAATLLCGMDASLVNRYLKKLQQVIELQTQAKQQFSIREQSINFIKQFIKTGAVQKANLVEKLHLLRHSSFALVHILKSIRQILTYPCEFDLEVQASSFLSYILSEQIFKPLDIALVFQQTILQSKSVEQISILFPQITQQRDDLTFQFIFNAGIEDFAQFWLRINYTDPLVSTHEVIALRQKEVLDQKIFESQKLMAKRYEQNFYVVPPLEGSYQKQTFRQKRQWRESQQNNNLKQSKFDQSQLNQTFNILRHTGKEQQLDIDAQIQNLIVQLGVKGAVPELKTFEQKFKYKVKLQRLTDYQQLHIQLTQQLEQFSFSQDSNFLQQLVNYRQILVNLLSNACDFSQLLGYPLFPDFNDQTTPQQFQMLFTEQIYTQILTEVKFPRLQGKFHFEQNKCRILLNCELEGENVNLPQLIWFLIQKNISQEIDFKNSGKAATFAENFTTNLNTHKQLLQNKGAEGYAPITIPLSDEPEFFKTDVIIPVQKQIVKEQKPEQQSNLPSLSAFKQIEEEFVNDPELQDIEQFQTEIPDKKKKKRKNESLEEIQLADIEKSETNIKKRKKSRVENVNNDSEEVQLADMEHSQTTIKKKKNKKEHESSQMEDELSSPLRRKNKSKHHEDEDIQLTDMEHSQTTIKKKKTKHEEPDEETRDSQSSPRTKKKAKHHDEDDLQLADIEKSQTSVNPKKSKSRKQNESEIELKAPKKNDLDEIELSDSPPRNISNMSKELNNKQNITPQRKQSVGRVNNESTESHRSNSSKKSSAFKQVNKSANQDIFGNEIPKKKVMNDLFEEPKTSSRRRDSDKPPIADMQQTKTLAPKSKKSKTKKEDDVFSD</sequence>
<dbReference type="EMBL" id="CATOUU010000443">
    <property type="protein sequence ID" value="CAI9929840.1"/>
    <property type="molecule type" value="Genomic_DNA"/>
</dbReference>
<feature type="region of interest" description="Disordered" evidence="1">
    <location>
        <begin position="578"/>
        <end position="855"/>
    </location>
</feature>
<reference evidence="2" key="1">
    <citation type="submission" date="2023-06" db="EMBL/GenBank/DDBJ databases">
        <authorList>
            <person name="Kurt Z."/>
        </authorList>
    </citation>
    <scope>NUCLEOTIDE SEQUENCE</scope>
</reference>
<comment type="caution">
    <text evidence="2">The sequence shown here is derived from an EMBL/GenBank/DDBJ whole genome shotgun (WGS) entry which is preliminary data.</text>
</comment>
<feature type="compositionally biased region" description="Basic and acidic residues" evidence="1">
    <location>
        <begin position="713"/>
        <end position="729"/>
    </location>
</feature>
<feature type="compositionally biased region" description="Polar residues" evidence="1">
    <location>
        <begin position="738"/>
        <end position="765"/>
    </location>
</feature>
<gene>
    <name evidence="2" type="ORF">HINF_LOCUS17485</name>
    <name evidence="3" type="ORF">HINF_LOCUS69897</name>
</gene>
<feature type="compositionally biased region" description="Polar residues" evidence="1">
    <location>
        <begin position="784"/>
        <end position="796"/>
    </location>
</feature>
<name>A0AA86P2Y2_9EUKA</name>
<feature type="compositionally biased region" description="Basic and acidic residues" evidence="1">
    <location>
        <begin position="801"/>
        <end position="827"/>
    </location>
</feature>
<evidence type="ECO:0000313" key="3">
    <source>
        <dbReference type="EMBL" id="CAL6099051.1"/>
    </source>
</evidence>
<evidence type="ECO:0000256" key="1">
    <source>
        <dbReference type="SAM" id="MobiDB-lite"/>
    </source>
</evidence>